<reference evidence="2" key="1">
    <citation type="submission" date="2022-07" db="EMBL/GenBank/DDBJ databases">
        <title>Genome Sequence of Leucocoprinus birnbaumii.</title>
        <authorList>
            <person name="Buettner E."/>
        </authorList>
    </citation>
    <scope>NUCLEOTIDE SEQUENCE</scope>
    <source>
        <strain evidence="2">VT141</strain>
    </source>
</reference>
<name>A0AAD5VNJ5_9AGAR</name>
<evidence type="ECO:0000313" key="3">
    <source>
        <dbReference type="Proteomes" id="UP001213000"/>
    </source>
</evidence>
<comment type="caution">
    <text evidence="2">The sequence shown here is derived from an EMBL/GenBank/DDBJ whole genome shotgun (WGS) entry which is preliminary data.</text>
</comment>
<accession>A0AAD5VNJ5</accession>
<evidence type="ECO:0000313" key="2">
    <source>
        <dbReference type="EMBL" id="KAJ3564600.1"/>
    </source>
</evidence>
<feature type="region of interest" description="Disordered" evidence="1">
    <location>
        <begin position="560"/>
        <end position="634"/>
    </location>
</feature>
<feature type="compositionally biased region" description="Basic and acidic residues" evidence="1">
    <location>
        <begin position="574"/>
        <end position="583"/>
    </location>
</feature>
<protein>
    <recommendedName>
        <fullName evidence="4">NACHT domain-containing protein</fullName>
    </recommendedName>
</protein>
<sequence>MPVQYQSLIVAPLQELKERGREVQQRTIIIDGLDECASKAAQVEIINIIASSIQAGFTLFRWAFFSREEAHIIDAFKAPLVSTHTQSIFLPISREADKEIETYLRGGFVNILRRRDFLDLASSWPSDEDIQNLVEAAAGLFAHPATVIRFIDNHPSSDFQETLKAVLISIANPNSQLASPYAELDSLYMLILRRVPEDLLPSVQLLLSYMATYDFDGSSWRVAITCNALGISEFIFRRICQHLRPVITFQTPPSDFLNDLPDPTHSFYGPGMSYNDDTALEIRLFNVHGTLNVHHKSFFDFLIDPSRSSDFCVTAPAIRNRLFECIIQQQIRFASSYMVQSGSALVSREDNSSSLLTWPQGSEFVDSFLKLWTFSSNSSYLFPDNPYFYQLLETVSSSLLRKLAQVDYRKRLISTVMVNGLGLWTGASVAGCFRAGVCRYTEGSEFKCINKDNYDRFNSSTFYRMIKKLEIAGVIRPWHPRLGSSRASSLLHSFSSSKSHGKNSDLYKYGHGDKSVIWYWESDTEKQYFHEFYTVNFKEAMAYYKANKFTMWGRYGDDDDIDTGDDGNDGISAGERKEEDAKAEGGNGSDNGNQAECKDQPSGQLEIGNRDDGKEGDIRTAKDRDGLKNHHASTAGIEDSIVDGVQEVVCGDDEDDIVKARNVLQAGDKGESGGEAPHEHDED</sequence>
<dbReference type="AlphaFoldDB" id="A0AAD5VNJ5"/>
<dbReference type="Proteomes" id="UP001213000">
    <property type="component" value="Unassembled WGS sequence"/>
</dbReference>
<dbReference type="EMBL" id="JANIEX010000648">
    <property type="protein sequence ID" value="KAJ3564600.1"/>
    <property type="molecule type" value="Genomic_DNA"/>
</dbReference>
<feature type="compositionally biased region" description="Basic and acidic residues" evidence="1">
    <location>
        <begin position="668"/>
        <end position="683"/>
    </location>
</feature>
<keyword evidence="3" id="KW-1185">Reference proteome</keyword>
<feature type="compositionally biased region" description="Basic and acidic residues" evidence="1">
    <location>
        <begin position="608"/>
        <end position="628"/>
    </location>
</feature>
<evidence type="ECO:0000256" key="1">
    <source>
        <dbReference type="SAM" id="MobiDB-lite"/>
    </source>
</evidence>
<proteinExistence type="predicted"/>
<organism evidence="2 3">
    <name type="scientific">Leucocoprinus birnbaumii</name>
    <dbReference type="NCBI Taxonomy" id="56174"/>
    <lineage>
        <taxon>Eukaryota</taxon>
        <taxon>Fungi</taxon>
        <taxon>Dikarya</taxon>
        <taxon>Basidiomycota</taxon>
        <taxon>Agaricomycotina</taxon>
        <taxon>Agaricomycetes</taxon>
        <taxon>Agaricomycetidae</taxon>
        <taxon>Agaricales</taxon>
        <taxon>Agaricineae</taxon>
        <taxon>Agaricaceae</taxon>
        <taxon>Leucocoprinus</taxon>
    </lineage>
</organism>
<gene>
    <name evidence="2" type="ORF">NP233_g8195</name>
</gene>
<evidence type="ECO:0008006" key="4">
    <source>
        <dbReference type="Google" id="ProtNLM"/>
    </source>
</evidence>
<feature type="region of interest" description="Disordered" evidence="1">
    <location>
        <begin position="664"/>
        <end position="683"/>
    </location>
</feature>